<feature type="domain" description="LysR substrate-binding" evidence="6">
    <location>
        <begin position="104"/>
        <end position="293"/>
    </location>
</feature>
<dbReference type="PANTHER" id="PTHR30346">
    <property type="entry name" value="TRANSCRIPTIONAL DUAL REGULATOR HCAR-RELATED"/>
    <property type="match status" value="1"/>
</dbReference>
<reference evidence="7" key="1">
    <citation type="submission" date="2016-10" db="EMBL/GenBank/DDBJ databases">
        <authorList>
            <person name="de Groot N.N."/>
        </authorList>
    </citation>
    <scope>NUCLEOTIDE SEQUENCE [LARGE SCALE GENOMIC DNA]</scope>
    <source>
        <strain evidence="7">DSM 16619</strain>
    </source>
</reference>
<evidence type="ECO:0000313" key="7">
    <source>
        <dbReference type="EMBL" id="SDC51299.1"/>
    </source>
</evidence>
<sequence>MLDLRQLRYFIAVAGTGERWPGGREAAHLPISAQQANQAVGRAPRRLAVRAQQEAHSADAGRQGLARRSAHADGQCESGRGVCETPSYRRRRAPVRRLCRRRYARERLVLSVRALKAASPSLTLSLQALGTATQFDYLQRRMLDVGLVYRMPDRDTGLSGTLLSDEPLTLAIPKGHPLCASKTINPSQLDGQPWIAVTRQPADTIRAALLAACRDSGFTPDIAYETSDPLASLYLVSAGLGVVLVQSALKTRAPAGISFRDVNWLNLRVKLYLAWRTDDSRPLVAAFHNAATTRVKTDS</sequence>
<keyword evidence="8" id="KW-1185">Reference proteome</keyword>
<evidence type="ECO:0000313" key="8">
    <source>
        <dbReference type="Proteomes" id="UP000198781"/>
    </source>
</evidence>
<dbReference type="CDD" id="cd08414">
    <property type="entry name" value="PBP2_LTTR_aromatics_like"/>
    <property type="match status" value="1"/>
</dbReference>
<dbReference type="GO" id="GO:0003700">
    <property type="term" value="F:DNA-binding transcription factor activity"/>
    <property type="evidence" value="ECO:0007669"/>
    <property type="project" value="TreeGrafter"/>
</dbReference>
<organism evidence="7 8">
    <name type="scientific">Paracidovorax valerianellae</name>
    <dbReference type="NCBI Taxonomy" id="187868"/>
    <lineage>
        <taxon>Bacteria</taxon>
        <taxon>Pseudomonadati</taxon>
        <taxon>Pseudomonadota</taxon>
        <taxon>Betaproteobacteria</taxon>
        <taxon>Burkholderiales</taxon>
        <taxon>Comamonadaceae</taxon>
        <taxon>Paracidovorax</taxon>
    </lineage>
</organism>
<keyword evidence="4" id="KW-0804">Transcription</keyword>
<proteinExistence type="inferred from homology"/>
<evidence type="ECO:0000259" key="6">
    <source>
        <dbReference type="Pfam" id="PF03466"/>
    </source>
</evidence>
<accession>A0A1G6M724</accession>
<dbReference type="Proteomes" id="UP000198781">
    <property type="component" value="Unassembled WGS sequence"/>
</dbReference>
<dbReference type="GO" id="GO:0003677">
    <property type="term" value="F:DNA binding"/>
    <property type="evidence" value="ECO:0007669"/>
    <property type="project" value="UniProtKB-KW"/>
</dbReference>
<dbReference type="EMBL" id="FMZC01000002">
    <property type="protein sequence ID" value="SDC51299.1"/>
    <property type="molecule type" value="Genomic_DNA"/>
</dbReference>
<dbReference type="SUPFAM" id="SSF53850">
    <property type="entry name" value="Periplasmic binding protein-like II"/>
    <property type="match status" value="1"/>
</dbReference>
<dbReference type="PANTHER" id="PTHR30346:SF28">
    <property type="entry name" value="HTH-TYPE TRANSCRIPTIONAL REGULATOR CYNR"/>
    <property type="match status" value="1"/>
</dbReference>
<comment type="similarity">
    <text evidence="1">Belongs to the LysR transcriptional regulatory family.</text>
</comment>
<feature type="region of interest" description="Disordered" evidence="5">
    <location>
        <begin position="53"/>
        <end position="83"/>
    </location>
</feature>
<dbReference type="Gene3D" id="3.40.190.10">
    <property type="entry name" value="Periplasmic binding protein-like II"/>
    <property type="match status" value="2"/>
</dbReference>
<keyword evidence="3 7" id="KW-0238">DNA-binding</keyword>
<protein>
    <submittedName>
        <fullName evidence="7">DNA-binding transcriptional regulator, LysR family</fullName>
    </submittedName>
</protein>
<evidence type="ECO:0000256" key="5">
    <source>
        <dbReference type="SAM" id="MobiDB-lite"/>
    </source>
</evidence>
<dbReference type="GO" id="GO:0032993">
    <property type="term" value="C:protein-DNA complex"/>
    <property type="evidence" value="ECO:0007669"/>
    <property type="project" value="TreeGrafter"/>
</dbReference>
<evidence type="ECO:0000256" key="4">
    <source>
        <dbReference type="ARBA" id="ARBA00023163"/>
    </source>
</evidence>
<dbReference type="Pfam" id="PF03466">
    <property type="entry name" value="LysR_substrate"/>
    <property type="match status" value="1"/>
</dbReference>
<evidence type="ECO:0000256" key="2">
    <source>
        <dbReference type="ARBA" id="ARBA00023015"/>
    </source>
</evidence>
<evidence type="ECO:0000256" key="1">
    <source>
        <dbReference type="ARBA" id="ARBA00009437"/>
    </source>
</evidence>
<dbReference type="AlphaFoldDB" id="A0A1G6M724"/>
<evidence type="ECO:0000256" key="3">
    <source>
        <dbReference type="ARBA" id="ARBA00023125"/>
    </source>
</evidence>
<dbReference type="InterPro" id="IPR005119">
    <property type="entry name" value="LysR_subst-bd"/>
</dbReference>
<name>A0A1G6M724_9BURK</name>
<keyword evidence="2" id="KW-0805">Transcription regulation</keyword>
<gene>
    <name evidence="7" type="ORF">SAMN05192589_102340</name>
</gene>
<dbReference type="STRING" id="187868.SAMN05192589_102340"/>